<keyword evidence="3" id="KW-1185">Reference proteome</keyword>
<reference evidence="2" key="3">
    <citation type="submission" date="2015-02" db="UniProtKB">
        <authorList>
            <consortium name="EnsemblProtists"/>
        </authorList>
    </citation>
    <scope>IDENTIFICATION</scope>
    <source>
        <strain evidence="2">DAOM BR144</strain>
    </source>
</reference>
<feature type="compositionally biased region" description="Low complexity" evidence="1">
    <location>
        <begin position="1367"/>
        <end position="1377"/>
    </location>
</feature>
<dbReference type="PANTHER" id="PTHR15678">
    <property type="entry name" value="ANTIGEN MLAA-22-RELATED"/>
    <property type="match status" value="1"/>
</dbReference>
<dbReference type="VEuPathDB" id="FungiDB:PYU1_G011281"/>
<dbReference type="Proteomes" id="UP000019132">
    <property type="component" value="Unassembled WGS sequence"/>
</dbReference>
<protein>
    <submittedName>
        <fullName evidence="2">Uncharacterized protein</fullName>
    </submittedName>
</protein>
<feature type="region of interest" description="Disordered" evidence="1">
    <location>
        <begin position="1345"/>
        <end position="1377"/>
    </location>
</feature>
<reference evidence="3" key="2">
    <citation type="submission" date="2010-04" db="EMBL/GenBank/DDBJ databases">
        <authorList>
            <person name="Buell R."/>
            <person name="Hamilton J."/>
            <person name="Hostetler J."/>
        </authorList>
    </citation>
    <scope>NUCLEOTIDE SEQUENCE [LARGE SCALE GENOMIC DNA]</scope>
    <source>
        <strain evidence="3">DAOM:BR144</strain>
    </source>
</reference>
<reference evidence="3" key="1">
    <citation type="journal article" date="2010" name="Genome Biol.">
        <title>Genome sequence of the necrotrophic plant pathogen Pythium ultimum reveals original pathogenicity mechanisms and effector repertoire.</title>
        <authorList>
            <person name="Levesque C.A."/>
            <person name="Brouwer H."/>
            <person name="Cano L."/>
            <person name="Hamilton J.P."/>
            <person name="Holt C."/>
            <person name="Huitema E."/>
            <person name="Raffaele S."/>
            <person name="Robideau G.P."/>
            <person name="Thines M."/>
            <person name="Win J."/>
            <person name="Zerillo M.M."/>
            <person name="Beakes G.W."/>
            <person name="Boore J.L."/>
            <person name="Busam D."/>
            <person name="Dumas B."/>
            <person name="Ferriera S."/>
            <person name="Fuerstenberg S.I."/>
            <person name="Gachon C.M."/>
            <person name="Gaulin E."/>
            <person name="Govers F."/>
            <person name="Grenville-Briggs L."/>
            <person name="Horner N."/>
            <person name="Hostetler J."/>
            <person name="Jiang R.H."/>
            <person name="Johnson J."/>
            <person name="Krajaejun T."/>
            <person name="Lin H."/>
            <person name="Meijer H.J."/>
            <person name="Moore B."/>
            <person name="Morris P."/>
            <person name="Phuntmart V."/>
            <person name="Puiu D."/>
            <person name="Shetty J."/>
            <person name="Stajich J.E."/>
            <person name="Tripathy S."/>
            <person name="Wawra S."/>
            <person name="van West P."/>
            <person name="Whitty B.R."/>
            <person name="Coutinho P.M."/>
            <person name="Henrissat B."/>
            <person name="Martin F."/>
            <person name="Thomas P.D."/>
            <person name="Tyler B.M."/>
            <person name="De Vries R.P."/>
            <person name="Kamoun S."/>
            <person name="Yandell M."/>
            <person name="Tisserat N."/>
            <person name="Buell C.R."/>
        </authorList>
    </citation>
    <scope>NUCLEOTIDE SEQUENCE</scope>
    <source>
        <strain evidence="3">DAOM:BR144</strain>
    </source>
</reference>
<name>K3X257_GLOUD</name>
<dbReference type="EMBL" id="GL376562">
    <property type="status" value="NOT_ANNOTATED_CDS"/>
    <property type="molecule type" value="Genomic_DNA"/>
</dbReference>
<evidence type="ECO:0000256" key="1">
    <source>
        <dbReference type="SAM" id="MobiDB-lite"/>
    </source>
</evidence>
<dbReference type="Pfam" id="PF10344">
    <property type="entry name" value="Hobbit"/>
    <property type="match status" value="1"/>
</dbReference>
<evidence type="ECO:0000313" key="2">
    <source>
        <dbReference type="EnsemblProtists" id="PYU1_T011306"/>
    </source>
</evidence>
<proteinExistence type="predicted"/>
<organism evidence="2 3">
    <name type="scientific">Globisporangium ultimum (strain ATCC 200006 / CBS 805.95 / DAOM BR144)</name>
    <name type="common">Pythium ultimum</name>
    <dbReference type="NCBI Taxonomy" id="431595"/>
    <lineage>
        <taxon>Eukaryota</taxon>
        <taxon>Sar</taxon>
        <taxon>Stramenopiles</taxon>
        <taxon>Oomycota</taxon>
        <taxon>Peronosporomycetes</taxon>
        <taxon>Pythiales</taxon>
        <taxon>Pythiaceae</taxon>
        <taxon>Globisporangium</taxon>
    </lineage>
</organism>
<feature type="compositionally biased region" description="Basic residues" evidence="1">
    <location>
        <begin position="1444"/>
        <end position="1456"/>
    </location>
</feature>
<dbReference type="OMA" id="VEWLIGF"/>
<dbReference type="EnsemblProtists" id="PYU1_T011306">
    <property type="protein sequence ID" value="PYU1_T011306"/>
    <property type="gene ID" value="PYU1_G011281"/>
</dbReference>
<dbReference type="InterPro" id="IPR045167">
    <property type="entry name" value="Hobbit"/>
</dbReference>
<feature type="compositionally biased region" description="Low complexity" evidence="1">
    <location>
        <begin position="1413"/>
        <end position="1425"/>
    </location>
</feature>
<dbReference type="PANTHER" id="PTHR15678:SF6">
    <property type="entry name" value="BRIDGE-LIKE LIPID TRANSFER PROTEIN FAMILY MEMBER 2"/>
    <property type="match status" value="1"/>
</dbReference>
<dbReference type="InParanoid" id="K3X257"/>
<feature type="region of interest" description="Disordered" evidence="1">
    <location>
        <begin position="1394"/>
        <end position="1456"/>
    </location>
</feature>
<dbReference type="HOGENOM" id="CLU_256470_0_0_1"/>
<accession>K3X257</accession>
<evidence type="ECO:0000313" key="3">
    <source>
        <dbReference type="Proteomes" id="UP000019132"/>
    </source>
</evidence>
<sequence>MRNFSTPLLVCDRLGLTGHVIVAVCSTAGVIADNEKFNFAARLRCFAELSLEVVHPIMYFSPGYLYTLDEIACLARRFLPLMLLDVDKHHNTSSWDILRRLFHGKASVALQDAGIRLLCSSNSFDVAEYLEVSIQRLGLDYSTGKIDLSIYRLTAKIDPGSLSNIAEFSNIRIEVWLKWASKGDSSLHYGFPAQYQANKAGGIRENGDTVMLDSCTSRILRVDDSRHDQFSVSQSLKMYQASGLSVFIRGKMCPTSSDIGLPSTKGSWLKRDIATRTAIVLYTKHVEWLIRFARLYLTLPRYSFPRRGRKLTVTAAATPITSFTSICDGITIEEFTIAGLDLALYHTEKHPVGIRAFVNENIVMSGAILASTHMIFQAPSAQAAKKTKTRRLHVPVGNQIWIVHDVTVSVQDIQVRICTPQSGSRGESLVSVKAMALKVGGGSERIPTHDDTSVMIPSLSTTKVSDERAESFFGGGDATEGSRGRTKKNILEHFSIQQHNPYCFRDSDNDASIDADITEQEGGQNFQAEFVDEFRRLGFLMGLSAREARILVTLGAVETLINLVESWMRVITVCLPELLGPLDDPLPPNDPTETNECAHAGSSPKKITSLAEDPKFGAIFYQSIAREKSSGSFSNIPSSTFSGEMNSMPRTESSDTVLQAHANDPSQTALPGANIVESFFMVKFADCQINVQDHLHKGSVLLALNCGNLKDSISSDSSHEFIDLKVDGLQLFTAPLDIDVKSRIIWLKTLSDGSYCPSSYGLLRQVIAPIPAKAAIWVDRDVAISHKIDLQIPTIQVGLNMVSKDILQNLALAMTTLITTKLAEKTAPNYSKMLQANHLADANSRSIQNLRALKKQLKWRIAHLHWRQTCRWNYYISERANVAFAAAENNRNLSFEVETSPFFRQRKTSAVSISSLTTDMSISGSGVMNCDTDHFIDDLQRLTQQYESICEVLRGVIKSEQKKKQPLPNVDLDFHLQSASLTLSGTNMDIARVSMSSLRFKMKQFEDQSGSFTLTLQYLSTHNLCPGTKYPDLLQPSSTSNTWGGGNAFLRVDAEIAAPVGGITVVKHFEVNVHPLQVCITQEIILQLVSFFSSSAASNSTLDEKRDEIRSKFLQARPASSSGDGLLGSALKKAVKVAGNAAHPLGLSRHKDEVDHTSSSSARTRSMSLIHEEASVWISRVITNTNEPNETQLLLRGDEDALHTGEPIYDPFAEREISEMKDRAKTNILFKRIRIGTIEVVVTYKNKKSNHHHNQQTLEDMRGFEVKIHALVYCDKTCSMMDLMLRIRRDVILDILSQVGRNFTNIGNFLRDQFDITRWAPFDALAPLKTLSTTVTSIATVSSISPAPSSMAASGSVNEVSPRKRAATAPTAAHAQDTAQKFQLELPETHRALRKKHTTSNPRPAEPAHRRLPVTVSSSSPATSPRQNEQGQDQGVEPLDSNHLPHHHHRSTAGKAKKAFVHLFSKKKSG</sequence>
<feature type="compositionally biased region" description="Low complexity" evidence="1">
    <location>
        <begin position="1345"/>
        <end position="1354"/>
    </location>
</feature>
<dbReference type="eggNOG" id="KOG1910">
    <property type="taxonomic scope" value="Eukaryota"/>
</dbReference>
<dbReference type="STRING" id="431595.K3X257"/>